<dbReference type="Proteomes" id="UP000014977">
    <property type="component" value="Unassembled WGS sequence"/>
</dbReference>
<dbReference type="Pfam" id="PF01266">
    <property type="entry name" value="DAO"/>
    <property type="match status" value="1"/>
</dbReference>
<evidence type="ECO:0000259" key="1">
    <source>
        <dbReference type="Pfam" id="PF01266"/>
    </source>
</evidence>
<comment type="caution">
    <text evidence="2">The sequence shown here is derived from an EMBL/GenBank/DDBJ whole genome shotgun (WGS) entry which is preliminary data.</text>
</comment>
<feature type="domain" description="FAD dependent oxidoreductase" evidence="1">
    <location>
        <begin position="31"/>
        <end position="383"/>
    </location>
</feature>
<dbReference type="InterPro" id="IPR006076">
    <property type="entry name" value="FAD-dep_OxRdtase"/>
</dbReference>
<dbReference type="Gene3D" id="3.50.50.60">
    <property type="entry name" value="FAD/NAD(P)-binding domain"/>
    <property type="match status" value="1"/>
</dbReference>
<protein>
    <submittedName>
        <fullName evidence="2">FAD dependent oxidoreductase</fullName>
    </submittedName>
</protein>
<organism evidence="2 3">
    <name type="scientific">Desulfococcus multivorans DSM 2059</name>
    <dbReference type="NCBI Taxonomy" id="1121405"/>
    <lineage>
        <taxon>Bacteria</taxon>
        <taxon>Pseudomonadati</taxon>
        <taxon>Thermodesulfobacteriota</taxon>
        <taxon>Desulfobacteria</taxon>
        <taxon>Desulfobacterales</taxon>
        <taxon>Desulfococcaceae</taxon>
        <taxon>Desulfococcus</taxon>
    </lineage>
</organism>
<dbReference type="AlphaFoldDB" id="S7TKS0"/>
<evidence type="ECO:0000313" key="3">
    <source>
        <dbReference type="Proteomes" id="UP000014977"/>
    </source>
</evidence>
<name>S7TKS0_DESML</name>
<dbReference type="EMBL" id="ATHJ01000099">
    <property type="protein sequence ID" value="EPR37787.1"/>
    <property type="molecule type" value="Genomic_DNA"/>
</dbReference>
<dbReference type="InterPro" id="IPR036188">
    <property type="entry name" value="FAD/NAD-bd_sf"/>
</dbReference>
<dbReference type="Gene3D" id="3.30.9.10">
    <property type="entry name" value="D-Amino Acid Oxidase, subunit A, domain 2"/>
    <property type="match status" value="1"/>
</dbReference>
<dbReference type="RefSeq" id="WP_020878065.1">
    <property type="nucleotide sequence ID" value="NZ_ATHJ01000099.1"/>
</dbReference>
<accession>S7TKS0</accession>
<reference evidence="2 3" key="1">
    <citation type="journal article" date="2013" name="Genome Announc.">
        <title>Draft genome sequences for three mercury-methylating, sulfate-reducing bacteria.</title>
        <authorList>
            <person name="Brown S.D."/>
            <person name="Hurt R.A.Jr."/>
            <person name="Gilmour C.C."/>
            <person name="Elias D.A."/>
        </authorList>
    </citation>
    <scope>NUCLEOTIDE SEQUENCE [LARGE SCALE GENOMIC DNA]</scope>
    <source>
        <strain evidence="2 3">DSM 2059</strain>
    </source>
</reference>
<gene>
    <name evidence="2" type="ORF">dsmv_2998</name>
</gene>
<evidence type="ECO:0000313" key="2">
    <source>
        <dbReference type="EMBL" id="EPR37787.1"/>
    </source>
</evidence>
<dbReference type="GO" id="GO:0005737">
    <property type="term" value="C:cytoplasm"/>
    <property type="evidence" value="ECO:0007669"/>
    <property type="project" value="TreeGrafter"/>
</dbReference>
<dbReference type="eggNOG" id="COG0665">
    <property type="taxonomic scope" value="Bacteria"/>
</dbReference>
<dbReference type="PANTHER" id="PTHR13847:SF281">
    <property type="entry name" value="FAD DEPENDENT OXIDOREDUCTASE DOMAIN-CONTAINING PROTEIN"/>
    <property type="match status" value="1"/>
</dbReference>
<dbReference type="OrthoDB" id="311718at2"/>
<dbReference type="STRING" id="897.B2D07_07405"/>
<proteinExistence type="predicted"/>
<keyword evidence="3" id="KW-1185">Reference proteome</keyword>
<dbReference type="SUPFAM" id="SSF51905">
    <property type="entry name" value="FAD/NAD(P)-binding domain"/>
    <property type="match status" value="1"/>
</dbReference>
<sequence>MKDKTLSHGLWAATAPPAPVLGPFEGDQHADVAVIGGGYTGLSAALHLAEAGVDTILLEGREIGYGGAGRNVGLVNAGLWLMPDDVLRMLGEEMGERLINVLGASPELVFGLIEQHRIPCEAVHKGTLHCAHSPGGFRALQQRESQWKRRGAPVTLLDREAAAPKIGSNRFYGALLDERAGTVQPLAYVYGLAEAACRAGARLHVQSSVTGLTRDPKGWRLSTPNGFVQARTVILAVQGYPEFAFKAREKELIPFNYFQFATAPLPQDVRNTILPGGEGAWDTHLILSSFRLDQSGRLLLGSVGQVENGGYALHENWARRTIAKLFPQVGSVPLEYAWNGRIAMTVDHIPRFHLLDENLISVTSYNGRGIGPGTVFGKLLAEWALGAPLDAIPLPITSPKAVSGRALRGLFYEAGARLYHLIQRRI</sequence>
<dbReference type="PANTHER" id="PTHR13847">
    <property type="entry name" value="SARCOSINE DEHYDROGENASE-RELATED"/>
    <property type="match status" value="1"/>
</dbReference>